<evidence type="ECO:0000313" key="2">
    <source>
        <dbReference type="Proteomes" id="UP000324222"/>
    </source>
</evidence>
<dbReference type="Proteomes" id="UP000324222">
    <property type="component" value="Unassembled WGS sequence"/>
</dbReference>
<gene>
    <name evidence="1" type="ORF">E2C01_054628</name>
</gene>
<proteinExistence type="predicted"/>
<reference evidence="1 2" key="1">
    <citation type="submission" date="2019-05" db="EMBL/GenBank/DDBJ databases">
        <title>Another draft genome of Portunus trituberculatus and its Hox gene families provides insights of decapod evolution.</title>
        <authorList>
            <person name="Jeong J.-H."/>
            <person name="Song I."/>
            <person name="Kim S."/>
            <person name="Choi T."/>
            <person name="Kim D."/>
            <person name="Ryu S."/>
            <person name="Kim W."/>
        </authorList>
    </citation>
    <scope>NUCLEOTIDE SEQUENCE [LARGE SCALE GENOMIC DNA]</scope>
    <source>
        <tissue evidence="1">Muscle</tissue>
    </source>
</reference>
<organism evidence="1 2">
    <name type="scientific">Portunus trituberculatus</name>
    <name type="common">Swimming crab</name>
    <name type="synonym">Neptunus trituberculatus</name>
    <dbReference type="NCBI Taxonomy" id="210409"/>
    <lineage>
        <taxon>Eukaryota</taxon>
        <taxon>Metazoa</taxon>
        <taxon>Ecdysozoa</taxon>
        <taxon>Arthropoda</taxon>
        <taxon>Crustacea</taxon>
        <taxon>Multicrustacea</taxon>
        <taxon>Malacostraca</taxon>
        <taxon>Eumalacostraca</taxon>
        <taxon>Eucarida</taxon>
        <taxon>Decapoda</taxon>
        <taxon>Pleocyemata</taxon>
        <taxon>Brachyura</taxon>
        <taxon>Eubrachyura</taxon>
        <taxon>Portunoidea</taxon>
        <taxon>Portunidae</taxon>
        <taxon>Portuninae</taxon>
        <taxon>Portunus</taxon>
    </lineage>
</organism>
<accession>A0A5B7GSH8</accession>
<comment type="caution">
    <text evidence="1">The sequence shown here is derived from an EMBL/GenBank/DDBJ whole genome shotgun (WGS) entry which is preliminary data.</text>
</comment>
<sequence length="156" mass="17225">MNRSRVSPAAFVNIRNCPRALPVRRASLPPPLSPGPHRRHGYSGPEAVPYTSISPRARALPLVHRSTAAAINVLLTCAATPPEGRELVEEHCCQSGPISPSKRIFGVRQLHLGIMVTCRQLDSTNDKVSRRQVVGFEPIRRRLPIPRSPPYPLRHG</sequence>
<protein>
    <submittedName>
        <fullName evidence="1">Uncharacterized protein</fullName>
    </submittedName>
</protein>
<name>A0A5B7GSH8_PORTR</name>
<evidence type="ECO:0000313" key="1">
    <source>
        <dbReference type="EMBL" id="MPC60576.1"/>
    </source>
</evidence>
<dbReference type="EMBL" id="VSRR010017672">
    <property type="protein sequence ID" value="MPC60576.1"/>
    <property type="molecule type" value="Genomic_DNA"/>
</dbReference>
<keyword evidence="2" id="KW-1185">Reference proteome</keyword>
<dbReference type="AlphaFoldDB" id="A0A5B7GSH8"/>